<dbReference type="InterPro" id="IPR047089">
    <property type="entry name" value="Asp-tRNA-ligase_1_N"/>
</dbReference>
<dbReference type="InterPro" id="IPR029351">
    <property type="entry name" value="GAD_dom"/>
</dbReference>
<feature type="site" description="Important for tRNA non-discrimination" evidence="7">
    <location>
        <position position="45"/>
    </location>
</feature>
<comment type="subcellular location">
    <subcellularLocation>
        <location evidence="7">Cytoplasm</location>
    </subcellularLocation>
</comment>
<feature type="region of interest" description="Aspartate" evidence="7">
    <location>
        <begin position="205"/>
        <end position="208"/>
    </location>
</feature>
<dbReference type="EMBL" id="AP027924">
    <property type="protein sequence ID" value="BED91781.1"/>
    <property type="molecule type" value="Genomic_DNA"/>
</dbReference>
<dbReference type="GO" id="GO:0004815">
    <property type="term" value="F:aspartate-tRNA ligase activity"/>
    <property type="evidence" value="ECO:0007669"/>
    <property type="project" value="UniProtKB-UniRule"/>
</dbReference>
<feature type="binding site" evidence="7">
    <location>
        <position position="459"/>
    </location>
    <ligand>
        <name>L-aspartate</name>
        <dbReference type="ChEBI" id="CHEBI:29991"/>
    </ligand>
</feature>
<dbReference type="SUPFAM" id="SSF55681">
    <property type="entry name" value="Class II aaRS and biotin synthetases"/>
    <property type="match status" value="1"/>
</dbReference>
<evidence type="ECO:0000256" key="3">
    <source>
        <dbReference type="ARBA" id="ARBA00022741"/>
    </source>
</evidence>
<keyword evidence="7" id="KW-0963">Cytoplasm</keyword>
<dbReference type="HAMAP" id="MF_00044">
    <property type="entry name" value="Asp_tRNA_synth_type1"/>
    <property type="match status" value="1"/>
</dbReference>
<comment type="similarity">
    <text evidence="1 7">Belongs to the class-II aminoacyl-tRNA synthetase family. Type 1 subfamily.</text>
</comment>
<keyword evidence="5 7" id="KW-0648">Protein biosynthesis</keyword>
<reference evidence="9" key="1">
    <citation type="journal article" date="2023" name="ISME J.">
        <title>Emergence of putative energy parasites within Clostridia revealed by genome analysis of a novel endosymbiotic clade.</title>
        <authorList>
            <person name="Takahashi K."/>
            <person name="Kuwahara H."/>
            <person name="Horikawa Y."/>
            <person name="Izawa K."/>
            <person name="Kato D."/>
            <person name="Inagaki T."/>
            <person name="Yuki M."/>
            <person name="Ohkuma M."/>
            <person name="Hongoh Y."/>
        </authorList>
    </citation>
    <scope>NUCLEOTIDE SEQUENCE</scope>
    <source>
        <strain evidence="9">CfP3-15</strain>
    </source>
</reference>
<keyword evidence="3 7" id="KW-0547">Nucleotide-binding</keyword>
<dbReference type="Gene3D" id="2.40.50.140">
    <property type="entry name" value="Nucleic acid-binding proteins"/>
    <property type="match status" value="1"/>
</dbReference>
<name>A0AA48KVD0_9FIRM</name>
<keyword evidence="2 7" id="KW-0436">Ligase</keyword>
<dbReference type="InterPro" id="IPR012340">
    <property type="entry name" value="NA-bd_OB-fold"/>
</dbReference>
<dbReference type="PRINTS" id="PR01042">
    <property type="entry name" value="TRNASYNTHASP"/>
</dbReference>
<evidence type="ECO:0000313" key="9">
    <source>
        <dbReference type="EMBL" id="BED91781.1"/>
    </source>
</evidence>
<evidence type="ECO:0000256" key="5">
    <source>
        <dbReference type="ARBA" id="ARBA00022917"/>
    </source>
</evidence>
<dbReference type="PANTHER" id="PTHR22594">
    <property type="entry name" value="ASPARTYL/LYSYL-TRNA SYNTHETASE"/>
    <property type="match status" value="1"/>
</dbReference>
<evidence type="ECO:0000256" key="1">
    <source>
        <dbReference type="ARBA" id="ARBA00006303"/>
    </source>
</evidence>
<dbReference type="KEGG" id="ips:CfP315_0309"/>
<feature type="binding site" evidence="7">
    <location>
        <position position="227"/>
    </location>
    <ligand>
        <name>L-aspartate</name>
        <dbReference type="ChEBI" id="CHEBI:29991"/>
    </ligand>
</feature>
<dbReference type="GO" id="GO:0006422">
    <property type="term" value="P:aspartyl-tRNA aminoacylation"/>
    <property type="evidence" value="ECO:0007669"/>
    <property type="project" value="UniProtKB-UniRule"/>
</dbReference>
<dbReference type="GO" id="GO:0016740">
    <property type="term" value="F:transferase activity"/>
    <property type="evidence" value="ECO:0007669"/>
    <property type="project" value="UniProtKB-ARBA"/>
</dbReference>
<dbReference type="GO" id="GO:0005524">
    <property type="term" value="F:ATP binding"/>
    <property type="evidence" value="ECO:0007669"/>
    <property type="project" value="UniProtKB-UniRule"/>
</dbReference>
<dbReference type="Gene3D" id="3.30.930.10">
    <property type="entry name" value="Bira Bifunctional Protein, Domain 2"/>
    <property type="match status" value="1"/>
</dbReference>
<dbReference type="CDD" id="cd04317">
    <property type="entry name" value="EcAspRS_like_N"/>
    <property type="match status" value="1"/>
</dbReference>
<dbReference type="InterPro" id="IPR004115">
    <property type="entry name" value="GAD-like_sf"/>
</dbReference>
<dbReference type="InterPro" id="IPR004364">
    <property type="entry name" value="Aa-tRNA-synt_II"/>
</dbReference>
<dbReference type="InterPro" id="IPR006195">
    <property type="entry name" value="aa-tRNA-synth_II"/>
</dbReference>
<evidence type="ECO:0000256" key="6">
    <source>
        <dbReference type="ARBA" id="ARBA00023146"/>
    </source>
</evidence>
<proteinExistence type="inferred from homology"/>
<dbReference type="Gene3D" id="3.30.1360.30">
    <property type="entry name" value="GAD-like domain"/>
    <property type="match status" value="1"/>
</dbReference>
<dbReference type="GO" id="GO:0003676">
    <property type="term" value="F:nucleic acid binding"/>
    <property type="evidence" value="ECO:0007669"/>
    <property type="project" value="InterPro"/>
</dbReference>
<evidence type="ECO:0000259" key="8">
    <source>
        <dbReference type="PROSITE" id="PS50862"/>
    </source>
</evidence>
<keyword evidence="4 7" id="KW-0067">ATP-binding</keyword>
<dbReference type="InterPro" id="IPR045864">
    <property type="entry name" value="aa-tRNA-synth_II/BPL/LPL"/>
</dbReference>
<feature type="binding site" evidence="7">
    <location>
        <begin position="227"/>
        <end position="229"/>
    </location>
    <ligand>
        <name>ATP</name>
        <dbReference type="ChEBI" id="CHEBI:30616"/>
    </ligand>
</feature>
<dbReference type="Proteomes" id="UP001337580">
    <property type="component" value="Chromosome"/>
</dbReference>
<sequence length="597" mass="67954">MFLFGCLIFIFGGRMHRTHRCGEIVDNLIGKEVVVAGWVNSVRDHGSVVFVDLRDESGLVQLVFKNRDIKISKEFVISVSGMVKKRDKDLINTKVPSGHLEIEVVEIKILSKCDLLPFEIENCEKIKEDLRLKYRFLDLRNSKNHDKIILRSCVLDFLRNKMKKLGFLEIQTPILSASSPEGARDYIIPSRKHKGKFYALPQAPQIFKQLLMSSGFDRYYQIAPCFRDEDSRADRSPGEFYQLDFEMAFAEQDDVLKVAETVLYELFVKFKKNAETSKAPFVRIPYKLSMDKYGTDKPDLRNPVTINDVSAVFAKSDFAPFRGKIVKTMCISDEVCNEVKPSSLSRSFFNQMMDFALSIGMQGLGYIKIDADFNFSGPISKFIQEDRKHEFINLSCAKRNSVVFFVAGEDEKVSLLAGKIRNQLAKKLDLVDKNRFEFCFVTDFPMYEKDDDGKVVFKHNPFSMPKIDLKNMGGKDPLEVVAYQYDVVCNGIEISSGAVRNHDPEMLIKAFEIAGYCKEDVVSKFNALYKAFLHGTPPHAGMAPGIERILMFLTESENVRDVVAFPMNSNAQDLLMGAPSEISEEQLKEANIEVRKI</sequence>
<protein>
    <recommendedName>
        <fullName evidence="7">Aspartate--tRNA(Asp/Asn) ligase</fullName>
        <ecNumber evidence="7">6.1.1.23</ecNumber>
    </recommendedName>
    <alternativeName>
        <fullName evidence="7">Aspartyl-tRNA synthetase</fullName>
        <shortName evidence="7">AspRS</shortName>
    </alternativeName>
    <alternativeName>
        <fullName evidence="7">Non-discriminating aspartyl-tRNA synthetase</fullName>
        <shortName evidence="7">ND-AspRS</shortName>
    </alternativeName>
</protein>
<feature type="binding site" evidence="7">
    <location>
        <position position="500"/>
    </location>
    <ligand>
        <name>L-aspartate</name>
        <dbReference type="ChEBI" id="CHEBI:29991"/>
    </ligand>
</feature>
<feature type="domain" description="Aminoacyl-transfer RNA synthetases class-II family profile" evidence="8">
    <location>
        <begin position="150"/>
        <end position="566"/>
    </location>
</feature>
<evidence type="ECO:0000256" key="7">
    <source>
        <dbReference type="HAMAP-Rule" id="MF_00044"/>
    </source>
</evidence>
<evidence type="ECO:0000256" key="2">
    <source>
        <dbReference type="ARBA" id="ARBA00022598"/>
    </source>
</evidence>
<feature type="binding site" evidence="7">
    <location>
        <position position="493"/>
    </location>
    <ligand>
        <name>ATP</name>
        <dbReference type="ChEBI" id="CHEBI:30616"/>
    </ligand>
</feature>
<dbReference type="GO" id="GO:0005737">
    <property type="term" value="C:cytoplasm"/>
    <property type="evidence" value="ECO:0007669"/>
    <property type="project" value="UniProtKB-SubCell"/>
</dbReference>
<dbReference type="AlphaFoldDB" id="A0AA48KVD0"/>
<organism evidence="9">
    <name type="scientific">Candidatus Improbicoccus pseudotrichonymphae</name>
    <dbReference type="NCBI Taxonomy" id="3033792"/>
    <lineage>
        <taxon>Bacteria</taxon>
        <taxon>Bacillati</taxon>
        <taxon>Bacillota</taxon>
        <taxon>Clostridia</taxon>
        <taxon>Candidatus Improbicoccus</taxon>
    </lineage>
</organism>
<dbReference type="NCBIfam" id="TIGR00459">
    <property type="entry name" value="aspS_bact"/>
    <property type="match status" value="1"/>
</dbReference>
<comment type="subunit">
    <text evidence="7">Homodimer.</text>
</comment>
<evidence type="ECO:0000256" key="4">
    <source>
        <dbReference type="ARBA" id="ARBA00022840"/>
    </source>
</evidence>
<dbReference type="InterPro" id="IPR002312">
    <property type="entry name" value="Asp/Asn-tRNA-synth_IIb"/>
</dbReference>
<comment type="function">
    <text evidence="7">Aspartyl-tRNA synthetase with relaxed tRNA specificity since it is able to aspartylate not only its cognate tRNA(Asp) but also tRNA(Asn). Reaction proceeds in two steps: L-aspartate is first activated by ATP to form Asp-AMP and then transferred to the acceptor end of tRNA(Asp/Asn).</text>
</comment>
<comment type="catalytic activity">
    <reaction evidence="7">
        <text>tRNA(Asx) + L-aspartate + ATP = L-aspartyl-tRNA(Asx) + AMP + diphosphate</text>
        <dbReference type="Rhea" id="RHEA:18349"/>
        <dbReference type="Rhea" id="RHEA-COMP:9710"/>
        <dbReference type="Rhea" id="RHEA-COMP:9711"/>
        <dbReference type="ChEBI" id="CHEBI:29991"/>
        <dbReference type="ChEBI" id="CHEBI:30616"/>
        <dbReference type="ChEBI" id="CHEBI:33019"/>
        <dbReference type="ChEBI" id="CHEBI:78442"/>
        <dbReference type="ChEBI" id="CHEBI:78516"/>
        <dbReference type="ChEBI" id="CHEBI:456215"/>
        <dbReference type="EC" id="6.1.1.23"/>
    </reaction>
</comment>
<dbReference type="NCBIfam" id="NF001750">
    <property type="entry name" value="PRK00476.1"/>
    <property type="match status" value="1"/>
</dbReference>
<dbReference type="PROSITE" id="PS50862">
    <property type="entry name" value="AA_TRNA_LIGASE_II"/>
    <property type="match status" value="1"/>
</dbReference>
<accession>A0AA48KVD0</accession>
<feature type="binding site" evidence="7">
    <location>
        <position position="181"/>
    </location>
    <ligand>
        <name>L-aspartate</name>
        <dbReference type="ChEBI" id="CHEBI:29991"/>
    </ligand>
</feature>
<dbReference type="Pfam" id="PF01336">
    <property type="entry name" value="tRNA_anti-codon"/>
    <property type="match status" value="1"/>
</dbReference>
<keyword evidence="6 7" id="KW-0030">Aminoacyl-tRNA synthetase</keyword>
<dbReference type="SUPFAM" id="SSF55261">
    <property type="entry name" value="GAD domain-like"/>
    <property type="match status" value="1"/>
</dbReference>
<dbReference type="InterPro" id="IPR004365">
    <property type="entry name" value="NA-bd_OB_tRNA"/>
</dbReference>
<dbReference type="Pfam" id="PF02938">
    <property type="entry name" value="GAD"/>
    <property type="match status" value="1"/>
</dbReference>
<gene>
    <name evidence="7" type="primary">aspS</name>
    <name evidence="9" type="ORF">CfP315_0309</name>
</gene>
<comment type="caution">
    <text evidence="7">Lacks conserved residue(s) required for the propagation of feature annotation.</text>
</comment>
<feature type="binding site" evidence="7">
    <location>
        <begin position="545"/>
        <end position="548"/>
    </location>
    <ligand>
        <name>ATP</name>
        <dbReference type="ChEBI" id="CHEBI:30616"/>
    </ligand>
</feature>
<dbReference type="Pfam" id="PF00152">
    <property type="entry name" value="tRNA-synt_2"/>
    <property type="match status" value="1"/>
</dbReference>
<dbReference type="GO" id="GO:0140096">
    <property type="term" value="F:catalytic activity, acting on a protein"/>
    <property type="evidence" value="ECO:0007669"/>
    <property type="project" value="UniProtKB-ARBA"/>
</dbReference>
<dbReference type="PANTHER" id="PTHR22594:SF5">
    <property type="entry name" value="ASPARTATE--TRNA LIGASE, MITOCHONDRIAL"/>
    <property type="match status" value="1"/>
</dbReference>
<dbReference type="SUPFAM" id="SSF50249">
    <property type="entry name" value="Nucleic acid-binding proteins"/>
    <property type="match status" value="1"/>
</dbReference>
<dbReference type="GO" id="GO:0050560">
    <property type="term" value="F:aspartate-tRNA(Asn) ligase activity"/>
    <property type="evidence" value="ECO:0007669"/>
    <property type="project" value="UniProtKB-EC"/>
</dbReference>
<dbReference type="EC" id="6.1.1.23" evidence="7"/>
<dbReference type="InterPro" id="IPR004524">
    <property type="entry name" value="Asp-tRNA-ligase_1"/>
</dbReference>